<organism evidence="7 8">
    <name type="scientific">Pararobbsia alpina</name>
    <dbReference type="NCBI Taxonomy" id="621374"/>
    <lineage>
        <taxon>Bacteria</taxon>
        <taxon>Pseudomonadati</taxon>
        <taxon>Pseudomonadota</taxon>
        <taxon>Betaproteobacteria</taxon>
        <taxon>Burkholderiales</taxon>
        <taxon>Burkholderiaceae</taxon>
        <taxon>Pararobbsia</taxon>
    </lineage>
</organism>
<name>A0A6S7BHV7_9BURK</name>
<gene>
    <name evidence="7" type="ORF">LMG28138_04939</name>
</gene>
<feature type="transmembrane region" description="Helical" evidence="5">
    <location>
        <begin position="123"/>
        <end position="140"/>
    </location>
</feature>
<dbReference type="GO" id="GO:0016020">
    <property type="term" value="C:membrane"/>
    <property type="evidence" value="ECO:0007669"/>
    <property type="project" value="UniProtKB-SubCell"/>
</dbReference>
<feature type="domain" description="Integral membrane bound transporter" evidence="6">
    <location>
        <begin position="11"/>
        <end position="136"/>
    </location>
</feature>
<evidence type="ECO:0000256" key="2">
    <source>
        <dbReference type="ARBA" id="ARBA00022692"/>
    </source>
</evidence>
<evidence type="ECO:0000256" key="4">
    <source>
        <dbReference type="ARBA" id="ARBA00023136"/>
    </source>
</evidence>
<evidence type="ECO:0000256" key="5">
    <source>
        <dbReference type="SAM" id="Phobius"/>
    </source>
</evidence>
<keyword evidence="8" id="KW-1185">Reference proteome</keyword>
<dbReference type="Pfam" id="PF13515">
    <property type="entry name" value="FUSC_2"/>
    <property type="match status" value="1"/>
</dbReference>
<comment type="subcellular location">
    <subcellularLocation>
        <location evidence="1">Membrane</location>
        <topology evidence="1">Multi-pass membrane protein</topology>
    </subcellularLocation>
</comment>
<feature type="transmembrane region" description="Helical" evidence="5">
    <location>
        <begin position="50"/>
        <end position="67"/>
    </location>
</feature>
<evidence type="ECO:0000256" key="1">
    <source>
        <dbReference type="ARBA" id="ARBA00004141"/>
    </source>
</evidence>
<proteinExistence type="predicted"/>
<accession>A0A6S7BHV7</accession>
<dbReference type="EMBL" id="CADIKM010000040">
    <property type="protein sequence ID" value="CAB3800960.1"/>
    <property type="molecule type" value="Genomic_DNA"/>
</dbReference>
<protein>
    <recommendedName>
        <fullName evidence="6">Integral membrane bound transporter domain-containing protein</fullName>
    </recommendedName>
</protein>
<sequence length="150" mass="15767">MHVVNFCGACLAYGIALALHTQEAFWAAITAIAVTQHSYADTRNLSRDQFIGAMAGGLFGFVGASLGAGTHEIVGYATTIAGVIVVCWCVNVGSAARLGAITATIVLLVPAPGPLWGVPLFRLVQVVLGTVSTLLVSWLFNQVQQRLARR</sequence>
<keyword evidence="2 5" id="KW-0812">Transmembrane</keyword>
<keyword evidence="3 5" id="KW-1133">Transmembrane helix</keyword>
<reference evidence="7 8" key="1">
    <citation type="submission" date="2020-04" db="EMBL/GenBank/DDBJ databases">
        <authorList>
            <person name="De Canck E."/>
        </authorList>
    </citation>
    <scope>NUCLEOTIDE SEQUENCE [LARGE SCALE GENOMIC DNA]</scope>
    <source>
        <strain evidence="7 8">LMG 28138</strain>
    </source>
</reference>
<evidence type="ECO:0000313" key="7">
    <source>
        <dbReference type="EMBL" id="CAB3800960.1"/>
    </source>
</evidence>
<dbReference type="Proteomes" id="UP000494115">
    <property type="component" value="Unassembled WGS sequence"/>
</dbReference>
<dbReference type="RefSeq" id="WP_175107553.1">
    <property type="nucleotide sequence ID" value="NZ_CADIKM010000040.1"/>
</dbReference>
<evidence type="ECO:0000259" key="6">
    <source>
        <dbReference type="Pfam" id="PF13515"/>
    </source>
</evidence>
<evidence type="ECO:0000256" key="3">
    <source>
        <dbReference type="ARBA" id="ARBA00022989"/>
    </source>
</evidence>
<dbReference type="InterPro" id="IPR049453">
    <property type="entry name" value="Memb_transporter_dom"/>
</dbReference>
<evidence type="ECO:0000313" key="8">
    <source>
        <dbReference type="Proteomes" id="UP000494115"/>
    </source>
</evidence>
<dbReference type="AlphaFoldDB" id="A0A6S7BHV7"/>
<keyword evidence="4 5" id="KW-0472">Membrane</keyword>